<name>A0A8J6M9Z0_9FIRM</name>
<dbReference type="GO" id="GO:0015833">
    <property type="term" value="P:peptide transport"/>
    <property type="evidence" value="ECO:0007669"/>
    <property type="project" value="TreeGrafter"/>
</dbReference>
<dbReference type="Proteomes" id="UP000661435">
    <property type="component" value="Unassembled WGS sequence"/>
</dbReference>
<evidence type="ECO:0000256" key="3">
    <source>
        <dbReference type="ARBA" id="ARBA00022448"/>
    </source>
</evidence>
<accession>A0A8J6M9Z0</accession>
<dbReference type="PROSITE" id="PS51257">
    <property type="entry name" value="PROKAR_LIPOPROTEIN"/>
    <property type="match status" value="1"/>
</dbReference>
<comment type="similarity">
    <text evidence="2">Belongs to the bacterial solute-binding protein 5 family.</text>
</comment>
<feature type="compositionally biased region" description="Polar residues" evidence="5">
    <location>
        <begin position="29"/>
        <end position="47"/>
    </location>
</feature>
<evidence type="ECO:0000313" key="8">
    <source>
        <dbReference type="EMBL" id="MBC5733730.1"/>
    </source>
</evidence>
<feature type="domain" description="Solute-binding protein family 5" evidence="7">
    <location>
        <begin position="101"/>
        <end position="505"/>
    </location>
</feature>
<keyword evidence="3" id="KW-0813">Transport</keyword>
<reference evidence="8" key="1">
    <citation type="submission" date="2020-08" db="EMBL/GenBank/DDBJ databases">
        <title>Genome public.</title>
        <authorList>
            <person name="Liu C."/>
            <person name="Sun Q."/>
        </authorList>
    </citation>
    <scope>NUCLEOTIDE SEQUENCE</scope>
    <source>
        <strain evidence="8">NSJ-51</strain>
    </source>
</reference>
<dbReference type="Gene3D" id="3.40.190.10">
    <property type="entry name" value="Periplasmic binding protein-like II"/>
    <property type="match status" value="1"/>
</dbReference>
<dbReference type="AlphaFoldDB" id="A0A8J6M9Z0"/>
<dbReference type="EMBL" id="JACOPP010000009">
    <property type="protein sequence ID" value="MBC5733730.1"/>
    <property type="molecule type" value="Genomic_DNA"/>
</dbReference>
<evidence type="ECO:0000256" key="5">
    <source>
        <dbReference type="SAM" id="MobiDB-lite"/>
    </source>
</evidence>
<dbReference type="Pfam" id="PF00496">
    <property type="entry name" value="SBP_bac_5"/>
    <property type="match status" value="1"/>
</dbReference>
<comment type="subcellular location">
    <subcellularLocation>
        <location evidence="1">Cell envelope</location>
    </subcellularLocation>
</comment>
<dbReference type="PIRSF" id="PIRSF002741">
    <property type="entry name" value="MppA"/>
    <property type="match status" value="1"/>
</dbReference>
<sequence>MKKRTFALLLAAVMACSALAGCGGGNAAPETTQPSAGPQTPDAQGTQLAEKQEIQLHWAAANFYSFDNNANYAAEEIQVQSHVLEGLVRPTTDEAGNQILAPAGAERWDVSDDGLTYTFHLREYYWSDGVQVTAQHFVDSFRRIGDPRNAFDFASFIGDIVGGEALYTMDTETASDADIEAAKEALAVKALDDTTLEVTLANPAPQFLSKVGATYLYPVRLDVIEAAGELYDTDYTTHVWCGPFVVTGFVKDNSMTLEKNPTYWDAENVHLTRVTLINIDEVSTQNTMFKNGELAAIVPTGDYVQPYREGLAGDNYSYVHGDFPGVSYFYFNRGGNSTSGLMESQKVRLAMSLAINREEFTQVVFDRYYAAYGFVPYGVQNGELTFRDDVTEPLKAEFDAYALDNEKLRALFKEGMEELGDTRELSEVTITYICTGDTAIKRQQQEYWKNAWETALGITVNVNVLGDSSLFREERNAGRYDIGQAGWNGDYNDPMAFVEMWSSHGTSIRYSGWTEERAAQFDTFIDRLNAEPDPAGREKIFAEAEQWIVCDEVAAIPYMYSDTILCVSNQIQGMTFPFVGPRFDFSRAYVVA</sequence>
<feature type="signal peptide" evidence="6">
    <location>
        <begin position="1"/>
        <end position="20"/>
    </location>
</feature>
<dbReference type="InterPro" id="IPR030678">
    <property type="entry name" value="Peptide/Ni-bd"/>
</dbReference>
<feature type="region of interest" description="Disordered" evidence="5">
    <location>
        <begin position="26"/>
        <end position="47"/>
    </location>
</feature>
<dbReference type="GO" id="GO:0030313">
    <property type="term" value="C:cell envelope"/>
    <property type="evidence" value="ECO:0007669"/>
    <property type="project" value="UniProtKB-SubCell"/>
</dbReference>
<dbReference type="PANTHER" id="PTHR30290:SF10">
    <property type="entry name" value="PERIPLASMIC OLIGOPEPTIDE-BINDING PROTEIN-RELATED"/>
    <property type="match status" value="1"/>
</dbReference>
<dbReference type="InterPro" id="IPR000914">
    <property type="entry name" value="SBP_5_dom"/>
</dbReference>
<dbReference type="SUPFAM" id="SSF53850">
    <property type="entry name" value="Periplasmic binding protein-like II"/>
    <property type="match status" value="1"/>
</dbReference>
<dbReference type="Gene3D" id="3.10.105.10">
    <property type="entry name" value="Dipeptide-binding Protein, Domain 3"/>
    <property type="match status" value="1"/>
</dbReference>
<feature type="chain" id="PRO_5038627981" evidence="6">
    <location>
        <begin position="21"/>
        <end position="592"/>
    </location>
</feature>
<dbReference type="GO" id="GO:1904680">
    <property type="term" value="F:peptide transmembrane transporter activity"/>
    <property type="evidence" value="ECO:0007669"/>
    <property type="project" value="TreeGrafter"/>
</dbReference>
<comment type="caution">
    <text evidence="8">The sequence shown here is derived from an EMBL/GenBank/DDBJ whole genome shotgun (WGS) entry which is preliminary data.</text>
</comment>
<gene>
    <name evidence="8" type="ORF">H8S57_08305</name>
</gene>
<dbReference type="RefSeq" id="WP_186907619.1">
    <property type="nucleotide sequence ID" value="NZ_JACOPP010000009.1"/>
</dbReference>
<dbReference type="PANTHER" id="PTHR30290">
    <property type="entry name" value="PERIPLASMIC BINDING COMPONENT OF ABC TRANSPORTER"/>
    <property type="match status" value="1"/>
</dbReference>
<evidence type="ECO:0000256" key="4">
    <source>
        <dbReference type="ARBA" id="ARBA00022729"/>
    </source>
</evidence>
<evidence type="ECO:0000256" key="6">
    <source>
        <dbReference type="SAM" id="SignalP"/>
    </source>
</evidence>
<proteinExistence type="inferred from homology"/>
<dbReference type="GO" id="GO:0043190">
    <property type="term" value="C:ATP-binding cassette (ABC) transporter complex"/>
    <property type="evidence" value="ECO:0007669"/>
    <property type="project" value="InterPro"/>
</dbReference>
<evidence type="ECO:0000313" key="9">
    <source>
        <dbReference type="Proteomes" id="UP000661435"/>
    </source>
</evidence>
<dbReference type="GO" id="GO:0042597">
    <property type="term" value="C:periplasmic space"/>
    <property type="evidence" value="ECO:0007669"/>
    <property type="project" value="UniProtKB-ARBA"/>
</dbReference>
<evidence type="ECO:0000256" key="2">
    <source>
        <dbReference type="ARBA" id="ARBA00005695"/>
    </source>
</evidence>
<dbReference type="CDD" id="cd08504">
    <property type="entry name" value="PBP2_OppA"/>
    <property type="match status" value="1"/>
</dbReference>
<protein>
    <submittedName>
        <fullName evidence="8">Peptide ABC transporter substrate-binding protein</fullName>
    </submittedName>
</protein>
<keyword evidence="4 6" id="KW-0732">Signal</keyword>
<evidence type="ECO:0000256" key="1">
    <source>
        <dbReference type="ARBA" id="ARBA00004196"/>
    </source>
</evidence>
<organism evidence="8 9">
    <name type="scientific">Lawsonibacter hominis</name>
    <dbReference type="NCBI Taxonomy" id="2763053"/>
    <lineage>
        <taxon>Bacteria</taxon>
        <taxon>Bacillati</taxon>
        <taxon>Bacillota</taxon>
        <taxon>Clostridia</taxon>
        <taxon>Eubacteriales</taxon>
        <taxon>Oscillospiraceae</taxon>
        <taxon>Lawsonibacter</taxon>
    </lineage>
</organism>
<keyword evidence="9" id="KW-1185">Reference proteome</keyword>
<evidence type="ECO:0000259" key="7">
    <source>
        <dbReference type="Pfam" id="PF00496"/>
    </source>
</evidence>
<dbReference type="Gene3D" id="3.90.76.10">
    <property type="entry name" value="Dipeptide-binding Protein, Domain 1"/>
    <property type="match status" value="1"/>
</dbReference>
<dbReference type="InterPro" id="IPR039424">
    <property type="entry name" value="SBP_5"/>
</dbReference>